<evidence type="ECO:0000256" key="2">
    <source>
        <dbReference type="ARBA" id="ARBA00022723"/>
    </source>
</evidence>
<protein>
    <submittedName>
        <fullName evidence="4">Fumarylacetoacetate hydrolase family protein</fullName>
    </submittedName>
</protein>
<proteinExistence type="inferred from homology"/>
<dbReference type="PANTHER" id="PTHR42796">
    <property type="entry name" value="FUMARYLACETOACETATE HYDROLASE DOMAIN-CONTAINING PROTEIN 2A-RELATED"/>
    <property type="match status" value="1"/>
</dbReference>
<name>A0ABW1VJS1_9GAMM</name>
<reference evidence="5" key="1">
    <citation type="journal article" date="2019" name="Int. J. Syst. Evol. Microbiol.">
        <title>The Global Catalogue of Microorganisms (GCM) 10K type strain sequencing project: providing services to taxonomists for standard genome sequencing and annotation.</title>
        <authorList>
            <consortium name="The Broad Institute Genomics Platform"/>
            <consortium name="The Broad Institute Genome Sequencing Center for Infectious Disease"/>
            <person name="Wu L."/>
            <person name="Ma J."/>
        </authorList>
    </citation>
    <scope>NUCLEOTIDE SEQUENCE [LARGE SCALE GENOMIC DNA]</scope>
    <source>
        <strain evidence="5">CGMCC 4.1530</strain>
    </source>
</reference>
<dbReference type="Proteomes" id="UP001596215">
    <property type="component" value="Unassembled WGS sequence"/>
</dbReference>
<dbReference type="InterPro" id="IPR036663">
    <property type="entry name" value="Fumarylacetoacetase_C_sf"/>
</dbReference>
<evidence type="ECO:0000313" key="5">
    <source>
        <dbReference type="Proteomes" id="UP001596215"/>
    </source>
</evidence>
<dbReference type="Pfam" id="PF01557">
    <property type="entry name" value="FAA_hydrolase"/>
    <property type="match status" value="1"/>
</dbReference>
<dbReference type="RefSeq" id="WP_212707552.1">
    <property type="nucleotide sequence ID" value="NZ_BAAAFW010000050.1"/>
</dbReference>
<keyword evidence="2" id="KW-0479">Metal-binding</keyword>
<feature type="domain" description="Fumarylacetoacetase-like C-terminal" evidence="3">
    <location>
        <begin position="74"/>
        <end position="275"/>
    </location>
</feature>
<dbReference type="EMBL" id="JBHSUC010000002">
    <property type="protein sequence ID" value="MFC6361159.1"/>
    <property type="molecule type" value="Genomic_DNA"/>
</dbReference>
<accession>A0ABW1VJS1</accession>
<dbReference type="SUPFAM" id="SSF56529">
    <property type="entry name" value="FAH"/>
    <property type="match status" value="1"/>
</dbReference>
<keyword evidence="5" id="KW-1185">Reference proteome</keyword>
<dbReference type="InterPro" id="IPR051121">
    <property type="entry name" value="FAH"/>
</dbReference>
<evidence type="ECO:0000313" key="4">
    <source>
        <dbReference type="EMBL" id="MFC6361159.1"/>
    </source>
</evidence>
<evidence type="ECO:0000259" key="3">
    <source>
        <dbReference type="Pfam" id="PF01557"/>
    </source>
</evidence>
<gene>
    <name evidence="4" type="ORF">ACFP73_03450</name>
</gene>
<dbReference type="InterPro" id="IPR011234">
    <property type="entry name" value="Fumarylacetoacetase-like_C"/>
</dbReference>
<sequence>MKIASYLHQGVRSYGIVKTDGIIDLGSRLCHRYADLKSLLVAGELATVRSYSEEKIDFTTQEIDYLPVIENPGKILCAGMNYAEKRQEFGQTDPAPTLFIRFADSQTGHNTRLLKPYDSDQFDYEGELAIIIGTAGRHISQADALSHIAGYSCYMDASVRDWQHAWFTAGKNWRNTGGFGPYLTTSDEIDNPHNLMLRTRLNGTIVQQDNTCNMIHSIPYLIEYISTFTRISAGDVIITGSPGGTGKMRRPPLFMQPGDRIEVDIEQVGHLINTVAEEPVVSEVFTGQRSI</sequence>
<dbReference type="GO" id="GO:0016787">
    <property type="term" value="F:hydrolase activity"/>
    <property type="evidence" value="ECO:0007669"/>
    <property type="project" value="UniProtKB-KW"/>
</dbReference>
<keyword evidence="4" id="KW-0378">Hydrolase</keyword>
<dbReference type="PANTHER" id="PTHR42796:SF4">
    <property type="entry name" value="FUMARYLACETOACETATE HYDROLASE DOMAIN-CONTAINING PROTEIN 2A"/>
    <property type="match status" value="1"/>
</dbReference>
<evidence type="ECO:0000256" key="1">
    <source>
        <dbReference type="ARBA" id="ARBA00010211"/>
    </source>
</evidence>
<dbReference type="Gene3D" id="3.90.850.10">
    <property type="entry name" value="Fumarylacetoacetase-like, C-terminal domain"/>
    <property type="match status" value="1"/>
</dbReference>
<comment type="caution">
    <text evidence="4">The sequence shown here is derived from an EMBL/GenBank/DDBJ whole genome shotgun (WGS) entry which is preliminary data.</text>
</comment>
<organism evidence="4 5">
    <name type="scientific">Tatumella punctata</name>
    <dbReference type="NCBI Taxonomy" id="399969"/>
    <lineage>
        <taxon>Bacteria</taxon>
        <taxon>Pseudomonadati</taxon>
        <taxon>Pseudomonadota</taxon>
        <taxon>Gammaproteobacteria</taxon>
        <taxon>Enterobacterales</taxon>
        <taxon>Erwiniaceae</taxon>
        <taxon>Tatumella</taxon>
    </lineage>
</organism>
<comment type="similarity">
    <text evidence="1">Belongs to the FAH family.</text>
</comment>